<dbReference type="AlphaFoldDB" id="A7RJ87"/>
<dbReference type="Proteomes" id="UP000001593">
    <property type="component" value="Unassembled WGS sequence"/>
</dbReference>
<dbReference type="EMBL" id="DS469513">
    <property type="protein sequence ID" value="EDO48635.1"/>
    <property type="molecule type" value="Genomic_DNA"/>
</dbReference>
<dbReference type="PANTHER" id="PTHR16165">
    <property type="entry name" value="NXPE FAMILY MEMBER"/>
    <property type="match status" value="1"/>
</dbReference>
<gene>
    <name evidence="2" type="ORF">NEMVEDRAFT_v1g197924</name>
</gene>
<dbReference type="InParanoid" id="A7RJ87"/>
<name>A7RJ87_NEMVE</name>
<dbReference type="HOGENOM" id="CLU_611543_0_0_1"/>
<dbReference type="KEGG" id="nve:5520784"/>
<protein>
    <submittedName>
        <fullName evidence="2">Uncharacterized protein</fullName>
    </submittedName>
</protein>
<accession>A7RJ87</accession>
<dbReference type="PhylomeDB" id="A7RJ87"/>
<dbReference type="OMA" id="EHDIVHF"/>
<proteinExistence type="predicted"/>
<dbReference type="Gene3D" id="2.60.40.10">
    <property type="entry name" value="Immunoglobulins"/>
    <property type="match status" value="1"/>
</dbReference>
<evidence type="ECO:0000256" key="1">
    <source>
        <dbReference type="PROSITE-ProRule" id="PRU00087"/>
    </source>
</evidence>
<dbReference type="InterPro" id="IPR036514">
    <property type="entry name" value="SGNH_hydro_sf"/>
</dbReference>
<evidence type="ECO:0000313" key="2">
    <source>
        <dbReference type="EMBL" id="EDO48635.1"/>
    </source>
</evidence>
<keyword evidence="3" id="KW-1185">Reference proteome</keyword>
<dbReference type="InterPro" id="IPR013783">
    <property type="entry name" value="Ig-like_fold"/>
</dbReference>
<organism evidence="2 3">
    <name type="scientific">Nematostella vectensis</name>
    <name type="common">Starlet sea anemone</name>
    <dbReference type="NCBI Taxonomy" id="45351"/>
    <lineage>
        <taxon>Eukaryota</taxon>
        <taxon>Metazoa</taxon>
        <taxon>Cnidaria</taxon>
        <taxon>Anthozoa</taxon>
        <taxon>Hexacorallia</taxon>
        <taxon>Actiniaria</taxon>
        <taxon>Edwardsiidae</taxon>
        <taxon>Nematostella</taxon>
    </lineage>
</organism>
<sequence length="521" mass="59609">MIVGKLHSNCSNSLRIFFSAVFLFIVYYKTADDISSRSSVTFPSLDSFIKDWCRIRRQRLDTKWILNVCNSDISWKGHVTGDEKTKLTTDASKSEISDFQLSPSGEFSRFFISTKTSDGVRKTFGGDSWRIRLLGPAAISPSVFDLGNGSYEVLFLVMEPGVYRVDIFLDYSLCDGYRDPPDNWFVLGNSQGKMQPDGSLGGHAKTDYLMQKFRDGERILINIPLSRGEGAHLLNALPELHPEIATGYDVTCGTNCLWAWDGYGRWIDEVWKPYLTPHQSKTPKPPKAPPKYSTLLIYGDSQADRMFKSIKNSSLCTSLFTSCKVRKMWVYPYTNELPPDDNLDFNPDVIIQDLREWLESEELNKKSVVLLNLGLHYAMDVSAATFTHLMDEVVKMIKSGRARNTIRARIIWKTTTALSKEKDLKEFLFIDRKRFLTVPRVQVFNPISTSRACAADLEVFDVFPLTRSYPQGTGGPDVEFYKEHDIVHFKYYLLKPLEDILQEYLQDQVPLPISIENYEFH</sequence>
<dbReference type="SUPFAM" id="SSF81296">
    <property type="entry name" value="E set domains"/>
    <property type="match status" value="1"/>
</dbReference>
<dbReference type="PANTHER" id="PTHR16165:SF5">
    <property type="entry name" value="NXPE FAMILY MEMBER 3"/>
    <property type="match status" value="1"/>
</dbReference>
<dbReference type="InterPro" id="IPR014756">
    <property type="entry name" value="Ig_E-set"/>
</dbReference>
<feature type="repeat" description="Filamin" evidence="1">
    <location>
        <begin position="86"/>
        <end position="170"/>
    </location>
</feature>
<reference evidence="2 3" key="1">
    <citation type="journal article" date="2007" name="Science">
        <title>Sea anemone genome reveals ancestral eumetazoan gene repertoire and genomic organization.</title>
        <authorList>
            <person name="Putnam N.H."/>
            <person name="Srivastava M."/>
            <person name="Hellsten U."/>
            <person name="Dirks B."/>
            <person name="Chapman J."/>
            <person name="Salamov A."/>
            <person name="Terry A."/>
            <person name="Shapiro H."/>
            <person name="Lindquist E."/>
            <person name="Kapitonov V.V."/>
            <person name="Jurka J."/>
            <person name="Genikhovich G."/>
            <person name="Grigoriev I.V."/>
            <person name="Lucas S.M."/>
            <person name="Steele R.E."/>
            <person name="Finnerty J.R."/>
            <person name="Technau U."/>
            <person name="Martindale M.Q."/>
            <person name="Rokhsar D.S."/>
        </authorList>
    </citation>
    <scope>NUCLEOTIDE SEQUENCE [LARGE SCALE GENOMIC DNA]</scope>
    <source>
        <strain evidence="3">CH2 X CH6</strain>
    </source>
</reference>
<dbReference type="InterPro" id="IPR017868">
    <property type="entry name" value="Filamin/ABP280_repeat-like"/>
</dbReference>
<dbReference type="Gene3D" id="3.40.50.1110">
    <property type="entry name" value="SGNH hydrolase"/>
    <property type="match status" value="1"/>
</dbReference>
<evidence type="ECO:0000313" key="3">
    <source>
        <dbReference type="Proteomes" id="UP000001593"/>
    </source>
</evidence>
<dbReference type="PROSITE" id="PS50194">
    <property type="entry name" value="FILAMIN_REPEAT"/>
    <property type="match status" value="1"/>
</dbReference>